<sequence length="152" mass="15189">MSRVIKADDWKVAGAAQVGGAAVVGGGVWTFIFQSAHAHFSGMYTFTGFGLGAGGSMGGASMPDFSSGGLSWTNLECDRSFSADDLDGSAGRLTTAGAGLAVGYGVAIVSAFNWGGSMFSSQECFGGSIGVGASAITMAGAWNMLSEGGMQR</sequence>
<evidence type="ECO:0000256" key="1">
    <source>
        <dbReference type="SAM" id="Phobius"/>
    </source>
</evidence>
<proteinExistence type="predicted"/>
<protein>
    <submittedName>
        <fullName evidence="2">Uncharacterized protein</fullName>
    </submittedName>
</protein>
<dbReference type="Proteomes" id="UP001315686">
    <property type="component" value="Unassembled WGS sequence"/>
</dbReference>
<dbReference type="EMBL" id="JADQAZ010000002">
    <property type="protein sequence ID" value="MBT0957505.1"/>
    <property type="molecule type" value="Genomic_DNA"/>
</dbReference>
<dbReference type="AlphaFoldDB" id="A0AAP2G3R4"/>
<evidence type="ECO:0000313" key="2">
    <source>
        <dbReference type="EMBL" id="MBT0957505.1"/>
    </source>
</evidence>
<gene>
    <name evidence="2" type="ORF">IV417_08905</name>
</gene>
<keyword evidence="1" id="KW-1133">Transmembrane helix</keyword>
<keyword evidence="3" id="KW-1185">Reference proteome</keyword>
<keyword evidence="1" id="KW-0812">Transmembrane</keyword>
<keyword evidence="1" id="KW-0472">Membrane</keyword>
<accession>A0AAP2G3R4</accession>
<feature type="transmembrane region" description="Helical" evidence="1">
    <location>
        <begin position="124"/>
        <end position="145"/>
    </location>
</feature>
<organism evidence="2 3">
    <name type="scientific">Harenicola maris</name>
    <dbReference type="NCBI Taxonomy" id="2841044"/>
    <lineage>
        <taxon>Bacteria</taxon>
        <taxon>Pseudomonadati</taxon>
        <taxon>Pseudomonadota</taxon>
        <taxon>Alphaproteobacteria</taxon>
        <taxon>Rhodobacterales</taxon>
        <taxon>Paracoccaceae</taxon>
        <taxon>Harenicola</taxon>
    </lineage>
</organism>
<comment type="caution">
    <text evidence="2">The sequence shown here is derived from an EMBL/GenBank/DDBJ whole genome shotgun (WGS) entry which is preliminary data.</text>
</comment>
<reference evidence="2 3" key="1">
    <citation type="journal article" date="2021" name="Arch. Microbiol.">
        <title>Harenicola maris gen. nov., sp. nov. isolated from the Sea of Japan shallow sediments.</title>
        <authorList>
            <person name="Romanenko L.A."/>
            <person name="Kurilenko V.V."/>
            <person name="Chernysheva N.Y."/>
            <person name="Tekutyeva L.A."/>
            <person name="Velansky P.V."/>
            <person name="Svetashev V.I."/>
            <person name="Isaeva M.P."/>
        </authorList>
    </citation>
    <scope>NUCLEOTIDE SEQUENCE [LARGE SCALE GENOMIC DNA]</scope>
    <source>
        <strain evidence="2 3">KMM 3653</strain>
    </source>
</reference>
<feature type="transmembrane region" description="Helical" evidence="1">
    <location>
        <begin position="12"/>
        <end position="33"/>
    </location>
</feature>
<dbReference type="RefSeq" id="WP_327793736.1">
    <property type="nucleotide sequence ID" value="NZ_JADQAZ010000002.1"/>
</dbReference>
<name>A0AAP2G3R4_9RHOB</name>
<feature type="transmembrane region" description="Helical" evidence="1">
    <location>
        <begin position="93"/>
        <end position="112"/>
    </location>
</feature>
<evidence type="ECO:0000313" key="3">
    <source>
        <dbReference type="Proteomes" id="UP001315686"/>
    </source>
</evidence>